<evidence type="ECO:0000313" key="3">
    <source>
        <dbReference type="RefSeq" id="XP_056864144.1"/>
    </source>
</evidence>
<protein>
    <submittedName>
        <fullName evidence="3">Uncharacterized protein LOC130511255</fullName>
    </submittedName>
</protein>
<accession>A0A9W3DK03</accession>
<dbReference type="Pfam" id="PF00078">
    <property type="entry name" value="RVT_1"/>
    <property type="match status" value="1"/>
</dbReference>
<evidence type="ECO:0000313" key="2">
    <source>
        <dbReference type="Proteomes" id="UP000504610"/>
    </source>
</evidence>
<dbReference type="AlphaFoldDB" id="A0A9W3DK03"/>
<dbReference type="InterPro" id="IPR000477">
    <property type="entry name" value="RT_dom"/>
</dbReference>
<dbReference type="GeneID" id="130511255"/>
<feature type="domain" description="Reverse transcriptase" evidence="1">
    <location>
        <begin position="1"/>
        <end position="159"/>
    </location>
</feature>
<dbReference type="RefSeq" id="XP_056864144.1">
    <property type="nucleotide sequence ID" value="XM_057008164.1"/>
</dbReference>
<keyword evidence="2" id="KW-1185">Reference proteome</keyword>
<proteinExistence type="predicted"/>
<organism evidence="2 3">
    <name type="scientific">Raphanus sativus</name>
    <name type="common">Radish</name>
    <name type="synonym">Raphanus raphanistrum var. sativus</name>
    <dbReference type="NCBI Taxonomy" id="3726"/>
    <lineage>
        <taxon>Eukaryota</taxon>
        <taxon>Viridiplantae</taxon>
        <taxon>Streptophyta</taxon>
        <taxon>Embryophyta</taxon>
        <taxon>Tracheophyta</taxon>
        <taxon>Spermatophyta</taxon>
        <taxon>Magnoliopsida</taxon>
        <taxon>eudicotyledons</taxon>
        <taxon>Gunneridae</taxon>
        <taxon>Pentapetalae</taxon>
        <taxon>rosids</taxon>
        <taxon>malvids</taxon>
        <taxon>Brassicales</taxon>
        <taxon>Brassicaceae</taxon>
        <taxon>Brassiceae</taxon>
        <taxon>Raphanus</taxon>
    </lineage>
</organism>
<dbReference type="PROSITE" id="PS50878">
    <property type="entry name" value="RT_POL"/>
    <property type="match status" value="1"/>
</dbReference>
<reference evidence="2" key="1">
    <citation type="journal article" date="2019" name="Database">
        <title>The radish genome database (RadishGD): an integrated information resource for radish genomics.</title>
        <authorList>
            <person name="Yu H.J."/>
            <person name="Baek S."/>
            <person name="Lee Y.J."/>
            <person name="Cho A."/>
            <person name="Mun J.H."/>
        </authorList>
    </citation>
    <scope>NUCLEOTIDE SEQUENCE [LARGE SCALE GENOMIC DNA]</scope>
    <source>
        <strain evidence="2">cv. WK10039</strain>
    </source>
</reference>
<dbReference type="Proteomes" id="UP000504610">
    <property type="component" value="Chromosome 4"/>
</dbReference>
<dbReference type="OrthoDB" id="1022462at2759"/>
<sequence>MDLCNSSVTDCLREMTSSERGNGEEMMDLHGEREISGQPRGNIVPERGLPQGDPMSPFIFILFTEALVSLLNHAESQGKITGMHVSRASPPVSHLLFTDDSLFFCKAEHRECDEIMKAIGTYGTASGQCINFDKSSPPFGKRIPGHVKDAIKDSTGITNEGGMGSYPGIPEDISGSKVRLFAFLKERLQL</sequence>
<dbReference type="KEGG" id="rsz:130511255"/>
<reference evidence="3" key="2">
    <citation type="submission" date="2025-08" db="UniProtKB">
        <authorList>
            <consortium name="RefSeq"/>
        </authorList>
    </citation>
    <scope>IDENTIFICATION</scope>
    <source>
        <tissue evidence="3">Leaf</tissue>
    </source>
</reference>
<name>A0A9W3DK03_RAPSA</name>
<evidence type="ECO:0000259" key="1">
    <source>
        <dbReference type="PROSITE" id="PS50878"/>
    </source>
</evidence>
<gene>
    <name evidence="3" type="primary">LOC130511255</name>
</gene>